<dbReference type="NCBIfam" id="TIGR00172">
    <property type="entry name" value="maf"/>
    <property type="match status" value="1"/>
</dbReference>
<dbReference type="Gene3D" id="3.90.950.10">
    <property type="match status" value="1"/>
</dbReference>
<reference evidence="3 4" key="1">
    <citation type="submission" date="2023-11" db="EMBL/GenBank/DDBJ databases">
        <title>Halocaridina rubra genome assembly.</title>
        <authorList>
            <person name="Smith C."/>
        </authorList>
    </citation>
    <scope>NUCLEOTIDE SEQUENCE [LARGE SCALE GENOMIC DNA]</scope>
    <source>
        <strain evidence="3">EP-1</strain>
        <tissue evidence="3">Whole</tissue>
    </source>
</reference>
<protein>
    <submittedName>
        <fullName evidence="3">Uncharacterized protein</fullName>
    </submittedName>
</protein>
<gene>
    <name evidence="3" type="ORF">SK128_024199</name>
</gene>
<dbReference type="PIRSF" id="PIRSF006305">
    <property type="entry name" value="Maf"/>
    <property type="match status" value="1"/>
</dbReference>
<evidence type="ECO:0000313" key="4">
    <source>
        <dbReference type="Proteomes" id="UP001381693"/>
    </source>
</evidence>
<dbReference type="HAMAP" id="MF_00528">
    <property type="entry name" value="Maf"/>
    <property type="match status" value="1"/>
</dbReference>
<dbReference type="CDD" id="cd00555">
    <property type="entry name" value="Maf"/>
    <property type="match status" value="1"/>
</dbReference>
<dbReference type="Proteomes" id="UP001381693">
    <property type="component" value="Unassembled WGS sequence"/>
</dbReference>
<dbReference type="SUPFAM" id="SSF52972">
    <property type="entry name" value="ITPase-like"/>
    <property type="match status" value="1"/>
</dbReference>
<comment type="cofactor">
    <cofactor evidence="1">
        <name>a divalent metal cation</name>
        <dbReference type="ChEBI" id="CHEBI:60240"/>
    </cofactor>
</comment>
<dbReference type="PANTHER" id="PTHR43213:SF5">
    <property type="entry name" value="BIFUNCTIONAL DTTP_UTP PYROPHOSPHATASE_METHYLTRANSFERASE PROTEIN-RELATED"/>
    <property type="match status" value="1"/>
</dbReference>
<organism evidence="3 4">
    <name type="scientific">Halocaridina rubra</name>
    <name type="common">Hawaiian red shrimp</name>
    <dbReference type="NCBI Taxonomy" id="373956"/>
    <lineage>
        <taxon>Eukaryota</taxon>
        <taxon>Metazoa</taxon>
        <taxon>Ecdysozoa</taxon>
        <taxon>Arthropoda</taxon>
        <taxon>Crustacea</taxon>
        <taxon>Multicrustacea</taxon>
        <taxon>Malacostraca</taxon>
        <taxon>Eumalacostraca</taxon>
        <taxon>Eucarida</taxon>
        <taxon>Decapoda</taxon>
        <taxon>Pleocyemata</taxon>
        <taxon>Caridea</taxon>
        <taxon>Atyoidea</taxon>
        <taxon>Atyidae</taxon>
        <taxon>Halocaridina</taxon>
    </lineage>
</organism>
<evidence type="ECO:0000256" key="2">
    <source>
        <dbReference type="ARBA" id="ARBA00022801"/>
    </source>
</evidence>
<sequence>MILQYLKLLKDKRIVLASSSPRRKEILEKLGWNLMIIPSEFEENLQWESFSHPGDYVVATARGKANEVTKRLEKCGEKPYLVIASDTCVSLETQVFGKPKDRHDAQRMLSLLSGKTHDVISGVSAMLSYDDGWHEIVFYEKTKVHFGRLAPEEISSYIDTGEPMDKAGGYGIQALGGTLIEGIEGDYYNVMGFPLHKFCSTMAPYFGRLVK</sequence>
<evidence type="ECO:0000313" key="3">
    <source>
        <dbReference type="EMBL" id="KAK7078554.1"/>
    </source>
</evidence>
<name>A0AAN8XG27_HALRR</name>
<comment type="caution">
    <text evidence="3">The sequence shown here is derived from an EMBL/GenBank/DDBJ whole genome shotgun (WGS) entry which is preliminary data.</text>
</comment>
<dbReference type="InterPro" id="IPR003697">
    <property type="entry name" value="Maf-like"/>
</dbReference>
<keyword evidence="2" id="KW-0378">Hydrolase</keyword>
<evidence type="ECO:0000256" key="1">
    <source>
        <dbReference type="ARBA" id="ARBA00001968"/>
    </source>
</evidence>
<dbReference type="GO" id="GO:0047429">
    <property type="term" value="F:nucleoside triphosphate diphosphatase activity"/>
    <property type="evidence" value="ECO:0007669"/>
    <property type="project" value="InterPro"/>
</dbReference>
<dbReference type="AlphaFoldDB" id="A0AAN8XG27"/>
<dbReference type="Pfam" id="PF02545">
    <property type="entry name" value="Maf"/>
    <property type="match status" value="1"/>
</dbReference>
<accession>A0AAN8XG27</accession>
<keyword evidence="4" id="KW-1185">Reference proteome</keyword>
<dbReference type="EMBL" id="JAXCGZ010007774">
    <property type="protein sequence ID" value="KAK7078554.1"/>
    <property type="molecule type" value="Genomic_DNA"/>
</dbReference>
<dbReference type="InterPro" id="IPR029001">
    <property type="entry name" value="ITPase-like_fam"/>
</dbReference>
<dbReference type="PANTHER" id="PTHR43213">
    <property type="entry name" value="BIFUNCTIONAL DTTP/UTP PYROPHOSPHATASE/METHYLTRANSFERASE PROTEIN-RELATED"/>
    <property type="match status" value="1"/>
</dbReference>
<proteinExistence type="inferred from homology"/>